<dbReference type="Gene3D" id="1.10.150.50">
    <property type="entry name" value="Transcription Factor, Ets-1"/>
    <property type="match status" value="1"/>
</dbReference>
<keyword evidence="2" id="KW-1185">Reference proteome</keyword>
<organism evidence="1 2">
    <name type="scientific">Cetraspora pellucida</name>
    <dbReference type="NCBI Taxonomy" id="1433469"/>
    <lineage>
        <taxon>Eukaryota</taxon>
        <taxon>Fungi</taxon>
        <taxon>Fungi incertae sedis</taxon>
        <taxon>Mucoromycota</taxon>
        <taxon>Glomeromycotina</taxon>
        <taxon>Glomeromycetes</taxon>
        <taxon>Diversisporales</taxon>
        <taxon>Gigasporaceae</taxon>
        <taxon>Cetraspora</taxon>
    </lineage>
</organism>
<dbReference type="AlphaFoldDB" id="A0A9N9I6G9"/>
<dbReference type="OrthoDB" id="2409171at2759"/>
<sequence length="90" mass="10096">MSTSAGEKVPLPTVNEVEGLEKTEDLVSFLRTQRLRLEDKHFNVFYEQEVDGEAFLRLNVDKLIAHPYKLPGGPAEKISGLIEKIKGEGQ</sequence>
<evidence type="ECO:0000313" key="2">
    <source>
        <dbReference type="Proteomes" id="UP000789759"/>
    </source>
</evidence>
<proteinExistence type="predicted"/>
<comment type="caution">
    <text evidence="1">The sequence shown here is derived from an EMBL/GenBank/DDBJ whole genome shotgun (WGS) entry which is preliminary data.</text>
</comment>
<dbReference type="Proteomes" id="UP000789759">
    <property type="component" value="Unassembled WGS sequence"/>
</dbReference>
<reference evidence="1" key="1">
    <citation type="submission" date="2021-06" db="EMBL/GenBank/DDBJ databases">
        <authorList>
            <person name="Kallberg Y."/>
            <person name="Tangrot J."/>
            <person name="Rosling A."/>
        </authorList>
    </citation>
    <scope>NUCLEOTIDE SEQUENCE</scope>
    <source>
        <strain evidence="1">FL966</strain>
    </source>
</reference>
<evidence type="ECO:0000313" key="1">
    <source>
        <dbReference type="EMBL" id="CAG8722916.1"/>
    </source>
</evidence>
<dbReference type="EMBL" id="CAJVQA010013260">
    <property type="protein sequence ID" value="CAG8722916.1"/>
    <property type="molecule type" value="Genomic_DNA"/>
</dbReference>
<name>A0A9N9I6G9_9GLOM</name>
<accession>A0A9N9I6G9</accession>
<feature type="non-terminal residue" evidence="1">
    <location>
        <position position="90"/>
    </location>
</feature>
<protein>
    <submittedName>
        <fullName evidence="1">17832_t:CDS:1</fullName>
    </submittedName>
</protein>
<dbReference type="SUPFAM" id="SSF47769">
    <property type="entry name" value="SAM/Pointed domain"/>
    <property type="match status" value="1"/>
</dbReference>
<dbReference type="InterPro" id="IPR013761">
    <property type="entry name" value="SAM/pointed_sf"/>
</dbReference>
<gene>
    <name evidence="1" type="ORF">CPELLU_LOCUS13009</name>
</gene>